<evidence type="ECO:0000256" key="1">
    <source>
        <dbReference type="ARBA" id="ARBA00007358"/>
    </source>
</evidence>
<accession>A0A7J0BQV8</accession>
<dbReference type="PANTHER" id="PTHR43633:SF1">
    <property type="entry name" value="ALCOHOL DEHYDROGENASE YQHD"/>
    <property type="match status" value="1"/>
</dbReference>
<evidence type="ECO:0000256" key="2">
    <source>
        <dbReference type="ARBA" id="ARBA00023002"/>
    </source>
</evidence>
<organism evidence="5 6">
    <name type="scientific">Desulfovibrio psychrotolerans</name>
    <dbReference type="NCBI Taxonomy" id="415242"/>
    <lineage>
        <taxon>Bacteria</taxon>
        <taxon>Pseudomonadati</taxon>
        <taxon>Thermodesulfobacteriota</taxon>
        <taxon>Desulfovibrionia</taxon>
        <taxon>Desulfovibrionales</taxon>
        <taxon>Desulfovibrionaceae</taxon>
        <taxon>Desulfovibrio</taxon>
    </lineage>
</organism>
<dbReference type="CDD" id="cd08187">
    <property type="entry name" value="BDH"/>
    <property type="match status" value="1"/>
</dbReference>
<evidence type="ECO:0000313" key="5">
    <source>
        <dbReference type="EMBL" id="GFM36069.1"/>
    </source>
</evidence>
<evidence type="ECO:0000259" key="3">
    <source>
        <dbReference type="Pfam" id="PF00465"/>
    </source>
</evidence>
<dbReference type="Gene3D" id="1.20.1090.10">
    <property type="entry name" value="Dehydroquinate synthase-like - alpha domain"/>
    <property type="match status" value="1"/>
</dbReference>
<dbReference type="Proteomes" id="UP000503820">
    <property type="component" value="Unassembled WGS sequence"/>
</dbReference>
<dbReference type="InterPro" id="IPR001670">
    <property type="entry name" value="ADH_Fe/GldA"/>
</dbReference>
<dbReference type="GO" id="GO:1990002">
    <property type="term" value="F:methylglyoxal reductase (NADPH) (acetol producing) activity"/>
    <property type="evidence" value="ECO:0007669"/>
    <property type="project" value="TreeGrafter"/>
</dbReference>
<comment type="caution">
    <text evidence="5">The sequence shown here is derived from an EMBL/GenBank/DDBJ whole genome shotgun (WGS) entry which is preliminary data.</text>
</comment>
<dbReference type="Pfam" id="PF25137">
    <property type="entry name" value="ADH_Fe_C"/>
    <property type="match status" value="1"/>
</dbReference>
<feature type="domain" description="Fe-containing alcohol dehydrogenase-like C-terminal" evidence="4">
    <location>
        <begin position="188"/>
        <end position="409"/>
    </location>
</feature>
<dbReference type="FunFam" id="3.40.50.1970:FF:000003">
    <property type="entry name" value="Alcohol dehydrogenase, iron-containing"/>
    <property type="match status" value="1"/>
</dbReference>
<name>A0A7J0BQV8_9BACT</name>
<dbReference type="Pfam" id="PF00465">
    <property type="entry name" value="Fe-ADH"/>
    <property type="match status" value="1"/>
</dbReference>
<evidence type="ECO:0000259" key="4">
    <source>
        <dbReference type="Pfam" id="PF25137"/>
    </source>
</evidence>
<dbReference type="GO" id="GO:0008106">
    <property type="term" value="F:alcohol dehydrogenase (NADP+) activity"/>
    <property type="evidence" value="ECO:0007669"/>
    <property type="project" value="TreeGrafter"/>
</dbReference>
<dbReference type="GO" id="GO:0046872">
    <property type="term" value="F:metal ion binding"/>
    <property type="evidence" value="ECO:0007669"/>
    <property type="project" value="InterPro"/>
</dbReference>
<sequence length="411" mass="43762">MDGFTFCAPTKVVFGRDTIPSVGGHIAEHGVSRVLLVFGGGSVRRNGVYDAVTASLQAAGVAWEEFWGVQPNPSLAQVEAGVDKARAYGAQGVLAVGGGSVIDCGKAIAAGCFLDDYWTYVETRKLLQKALPVFTVLTLSGTGTEMNEKAVITNEPEAKKWSVSGLCICPRVTIIDPQVQADVPWHLTMTGGIDAMTHVMENYFRGRLADAATGFFHEETTLQLNEGLLRGIVQSLNVLQRDPAHYGARASLAWAACWGLNGLTVAGLSGGDWTSHALEHALSGRYPHIPHGAGLAVLFPSWMEEVCDVAPAVFARFARTVWGVGQSGGEAAGVAGAMDADPQAMRALAREGVAATRRAFAAWGAPADLSHWGVTAEDVPEMVRNAFGYRALGRLVPLNEEQVTRIFMRVL</sequence>
<dbReference type="SUPFAM" id="SSF56796">
    <property type="entry name" value="Dehydroquinate synthase-like"/>
    <property type="match status" value="1"/>
</dbReference>
<keyword evidence="2" id="KW-0560">Oxidoreductase</keyword>
<dbReference type="Gene3D" id="3.40.50.1970">
    <property type="match status" value="1"/>
</dbReference>
<dbReference type="InterPro" id="IPR056798">
    <property type="entry name" value="ADH_Fe_C"/>
</dbReference>
<feature type="domain" description="Alcohol dehydrogenase iron-type/glycerol dehydrogenase GldA" evidence="3">
    <location>
        <begin position="9"/>
        <end position="177"/>
    </location>
</feature>
<dbReference type="InterPro" id="IPR044731">
    <property type="entry name" value="BDH-like"/>
</dbReference>
<dbReference type="RefSeq" id="WP_174408759.1">
    <property type="nucleotide sequence ID" value="NZ_BLVP01000002.1"/>
</dbReference>
<comment type="similarity">
    <text evidence="1">Belongs to the iron-containing alcohol dehydrogenase family.</text>
</comment>
<protein>
    <submittedName>
        <fullName evidence="5">Alcohol dehydrogenase</fullName>
    </submittedName>
</protein>
<dbReference type="GO" id="GO:1990362">
    <property type="term" value="F:butanol dehydrogenase (NAD+) activity"/>
    <property type="evidence" value="ECO:0007669"/>
    <property type="project" value="InterPro"/>
</dbReference>
<dbReference type="AlphaFoldDB" id="A0A7J0BQV8"/>
<dbReference type="EMBL" id="BLVP01000002">
    <property type="protein sequence ID" value="GFM36069.1"/>
    <property type="molecule type" value="Genomic_DNA"/>
</dbReference>
<evidence type="ECO:0000313" key="6">
    <source>
        <dbReference type="Proteomes" id="UP000503820"/>
    </source>
</evidence>
<keyword evidence="6" id="KW-1185">Reference proteome</keyword>
<proteinExistence type="inferred from homology"/>
<reference evidence="5 6" key="1">
    <citation type="submission" date="2020-05" db="EMBL/GenBank/DDBJ databases">
        <title>Draft genome sequence of Desulfovibrio psychrotolerans JS1T.</title>
        <authorList>
            <person name="Ueno A."/>
            <person name="Tamazawa S."/>
            <person name="Tamamura S."/>
            <person name="Murakami T."/>
            <person name="Kiyama T."/>
            <person name="Inomata H."/>
            <person name="Amano Y."/>
            <person name="Miyakawa K."/>
            <person name="Tamaki H."/>
            <person name="Naganuma T."/>
            <person name="Kaneko K."/>
        </authorList>
    </citation>
    <scope>NUCLEOTIDE SEQUENCE [LARGE SCALE GENOMIC DNA]</scope>
    <source>
        <strain evidence="5 6">JS1</strain>
    </source>
</reference>
<dbReference type="GO" id="GO:0005829">
    <property type="term" value="C:cytosol"/>
    <property type="evidence" value="ECO:0007669"/>
    <property type="project" value="TreeGrafter"/>
</dbReference>
<dbReference type="PANTHER" id="PTHR43633">
    <property type="entry name" value="ALCOHOL DEHYDROGENASE YQHD"/>
    <property type="match status" value="1"/>
</dbReference>
<gene>
    <name evidence="5" type="ORF">DSM19430T_07530</name>
</gene>